<dbReference type="InterPro" id="IPR007197">
    <property type="entry name" value="rSAM"/>
</dbReference>
<dbReference type="Proteomes" id="UP000430508">
    <property type="component" value="Chromosome"/>
</dbReference>
<reference evidence="8 9" key="1">
    <citation type="submission" date="2019-12" db="EMBL/GenBank/DDBJ databases">
        <title>Sequence classification of anaerobic respiratory reductive dehalogenases: First we see many, then we see few.</title>
        <authorList>
            <person name="Molenda O."/>
            <person name="Puentes Jacome L.A."/>
            <person name="Cao X."/>
            <person name="Nesbo C.L."/>
            <person name="Tang S."/>
            <person name="Morson N."/>
            <person name="Patron J."/>
            <person name="Lomheim L."/>
            <person name="Wishart D.S."/>
            <person name="Edwards E.A."/>
        </authorList>
    </citation>
    <scope>NUCLEOTIDE SEQUENCE [LARGE SCALE GENOMIC DNA]</scope>
    <source>
        <strain evidence="8 9">12DCA</strain>
    </source>
</reference>
<dbReference type="GO" id="GO:0046872">
    <property type="term" value="F:metal ion binding"/>
    <property type="evidence" value="ECO:0007669"/>
    <property type="project" value="UniProtKB-KW"/>
</dbReference>
<evidence type="ECO:0000256" key="3">
    <source>
        <dbReference type="ARBA" id="ARBA00022691"/>
    </source>
</evidence>
<evidence type="ECO:0000256" key="5">
    <source>
        <dbReference type="ARBA" id="ARBA00023004"/>
    </source>
</evidence>
<dbReference type="GO" id="GO:0051539">
    <property type="term" value="F:4 iron, 4 sulfur cluster binding"/>
    <property type="evidence" value="ECO:0007669"/>
    <property type="project" value="UniProtKB-KW"/>
</dbReference>
<evidence type="ECO:0000259" key="7">
    <source>
        <dbReference type="PROSITE" id="PS51918"/>
    </source>
</evidence>
<evidence type="ECO:0000256" key="1">
    <source>
        <dbReference type="ARBA" id="ARBA00001966"/>
    </source>
</evidence>
<dbReference type="SMART" id="SM00729">
    <property type="entry name" value="Elp3"/>
    <property type="match status" value="1"/>
</dbReference>
<dbReference type="PROSITE" id="PS51918">
    <property type="entry name" value="RADICAL_SAM"/>
    <property type="match status" value="1"/>
</dbReference>
<sequence length="333" mass="37164">MIVSWNTTNACNMYCDHCYRDAGCRAEEELNTAEARKLLEQIAKAGFKIMIFSGGEPLMRPDIVELVAYAKELGLRPVFGTNGSLLTEDLAAKLKKAGAMGMGISLDSMERKKQDDFRRYDGAWNQAVQGMRNCKAVGLPFQVHTTVMDWNAHELETLTDFAVREGAVAHHFFFLVPTGRAVSIEEESLRAEAYEEVLTRIMKKQQTVDIELKPTCAPQFMRIAKQMGVNTRFSRGCLAGTAYCIISPKGQVQPCAYLNLPLGDVRDTPFDEIWRSNPVLQELRTLAYKGGCGSCGYKKVCGGCRARAAFYENGDYMAEEPWCLYHGRKGVSC</sequence>
<dbReference type="NCBIfam" id="TIGR04085">
    <property type="entry name" value="rSAM_more_4Fe4S"/>
    <property type="match status" value="1"/>
</dbReference>
<name>A0A857DJK3_9FIRM</name>
<keyword evidence="5" id="KW-0408">Iron</keyword>
<protein>
    <submittedName>
        <fullName evidence="8">Putative heme d1 biosynthesis radical SAM protein NirJ2</fullName>
    </submittedName>
</protein>
<evidence type="ECO:0000313" key="9">
    <source>
        <dbReference type="Proteomes" id="UP000430508"/>
    </source>
</evidence>
<evidence type="ECO:0000313" key="8">
    <source>
        <dbReference type="EMBL" id="QHA00891.1"/>
    </source>
</evidence>
<dbReference type="SFLD" id="SFLDS00029">
    <property type="entry name" value="Radical_SAM"/>
    <property type="match status" value="1"/>
</dbReference>
<dbReference type="InterPro" id="IPR023885">
    <property type="entry name" value="4Fe4S-binding_SPASM_dom"/>
</dbReference>
<evidence type="ECO:0000256" key="6">
    <source>
        <dbReference type="ARBA" id="ARBA00023014"/>
    </source>
</evidence>
<dbReference type="InterPro" id="IPR013785">
    <property type="entry name" value="Aldolase_TIM"/>
</dbReference>
<dbReference type="CDD" id="cd21123">
    <property type="entry name" value="SPASM_MftC-like"/>
    <property type="match status" value="1"/>
</dbReference>
<dbReference type="InterPro" id="IPR006638">
    <property type="entry name" value="Elp3/MiaA/NifB-like_rSAM"/>
</dbReference>
<gene>
    <name evidence="8" type="primary">nirJ2</name>
    <name evidence="8" type="ORF">GQ588_09725</name>
</gene>
<dbReference type="AlphaFoldDB" id="A0A857DJK3"/>
<keyword evidence="4" id="KW-0479">Metal-binding</keyword>
<proteinExistence type="predicted"/>
<dbReference type="InterPro" id="IPR027633">
    <property type="entry name" value="rSAM_NirJ2"/>
</dbReference>
<organism evidence="8 9">
    <name type="scientific">Dehalobacter restrictus</name>
    <dbReference type="NCBI Taxonomy" id="55583"/>
    <lineage>
        <taxon>Bacteria</taxon>
        <taxon>Bacillati</taxon>
        <taxon>Bacillota</taxon>
        <taxon>Clostridia</taxon>
        <taxon>Eubacteriales</taxon>
        <taxon>Desulfitobacteriaceae</taxon>
        <taxon>Dehalobacter</taxon>
    </lineage>
</organism>
<dbReference type="Pfam" id="PF13186">
    <property type="entry name" value="SPASM"/>
    <property type="match status" value="1"/>
</dbReference>
<dbReference type="InterPro" id="IPR050377">
    <property type="entry name" value="Radical_SAM_PqqE_MftC-like"/>
</dbReference>
<dbReference type="InterPro" id="IPR017200">
    <property type="entry name" value="PqqE-like"/>
</dbReference>
<accession>A0A857DJK3</accession>
<dbReference type="Gene3D" id="3.20.20.70">
    <property type="entry name" value="Aldolase class I"/>
    <property type="match status" value="1"/>
</dbReference>
<dbReference type="PIRSF" id="PIRSF037420">
    <property type="entry name" value="PQQ_syn_pqqE"/>
    <property type="match status" value="1"/>
</dbReference>
<evidence type="ECO:0000256" key="4">
    <source>
        <dbReference type="ARBA" id="ARBA00022723"/>
    </source>
</evidence>
<dbReference type="SFLD" id="SFLDG01387">
    <property type="entry name" value="BtrN-like_SPASM_domain_contain"/>
    <property type="match status" value="1"/>
</dbReference>
<evidence type="ECO:0000256" key="2">
    <source>
        <dbReference type="ARBA" id="ARBA00022485"/>
    </source>
</evidence>
<feature type="domain" description="Radical SAM core" evidence="7">
    <location>
        <begin position="1"/>
        <end position="211"/>
    </location>
</feature>
<dbReference type="RefSeq" id="WP_158208267.1">
    <property type="nucleotide sequence ID" value="NZ_CP046996.1"/>
</dbReference>
<dbReference type="InterPro" id="IPR034391">
    <property type="entry name" value="AdoMet-like_SPASM_containing"/>
</dbReference>
<dbReference type="SFLD" id="SFLDG01067">
    <property type="entry name" value="SPASM/twitch_domain_containing"/>
    <property type="match status" value="1"/>
</dbReference>
<dbReference type="NCBIfam" id="TIGR04055">
    <property type="entry name" value="rSAM_NirJ2"/>
    <property type="match status" value="1"/>
</dbReference>
<keyword evidence="3" id="KW-0949">S-adenosyl-L-methionine</keyword>
<dbReference type="SFLD" id="SFLDG01386">
    <property type="entry name" value="main_SPASM_domain-containing"/>
    <property type="match status" value="1"/>
</dbReference>
<dbReference type="EMBL" id="CP046996">
    <property type="protein sequence ID" value="QHA00891.1"/>
    <property type="molecule type" value="Genomic_DNA"/>
</dbReference>
<dbReference type="InterPro" id="IPR058240">
    <property type="entry name" value="rSAM_sf"/>
</dbReference>
<dbReference type="Pfam" id="PF04055">
    <property type="entry name" value="Radical_SAM"/>
    <property type="match status" value="1"/>
</dbReference>
<dbReference type="CDD" id="cd01335">
    <property type="entry name" value="Radical_SAM"/>
    <property type="match status" value="1"/>
</dbReference>
<comment type="cofactor">
    <cofactor evidence="1">
        <name>[4Fe-4S] cluster</name>
        <dbReference type="ChEBI" id="CHEBI:49883"/>
    </cofactor>
</comment>
<dbReference type="PANTHER" id="PTHR11228">
    <property type="entry name" value="RADICAL SAM DOMAIN PROTEIN"/>
    <property type="match status" value="1"/>
</dbReference>
<dbReference type="PANTHER" id="PTHR11228:SF7">
    <property type="entry name" value="PQQA PEPTIDE CYCLASE"/>
    <property type="match status" value="1"/>
</dbReference>
<dbReference type="SUPFAM" id="SSF102114">
    <property type="entry name" value="Radical SAM enzymes"/>
    <property type="match status" value="1"/>
</dbReference>
<keyword evidence="2" id="KW-0004">4Fe-4S</keyword>
<keyword evidence="6" id="KW-0411">Iron-sulfur</keyword>
<dbReference type="GO" id="GO:0003824">
    <property type="term" value="F:catalytic activity"/>
    <property type="evidence" value="ECO:0007669"/>
    <property type="project" value="InterPro"/>
</dbReference>